<sequence>MDFSASRSSQSGPQTAEGTLVIMVCRAKHLPNRRKLDKQSPYVTLRLGTVAKKTPSHFRAGQTPDWTHEVRFQLSRDRKPIIRLDVLDETKNDPTPIGTCEIDCSVILGSENERDGKFIHDKWYELSLNGRRAGMIYLEMTFYPSAPVLPPKLYENIEYEQTSENFRSSTNSHGSFKNLPSPPPQHPSKSRKPSVVDDIFVNEDDLKKRNKFFQSVEDALGSSSSSVEPDDEEPATLKNKYLGKFNRFTKKFQAKEPITTFWGDKQENKRVQNITPFDTEEFDNLDDLQRDIQQNRSFQMDDSPPSPPAHSVHSFQPNFDHTPHQSPQRRNQYQSSPPKTPAKDRTPGRKPPPGKVNHSTTAIPFSADTIGITDEDELPTKVYFMDEQVKSLSYSCNPFPTEPIDKNEIDPKYYAPTPNEHFGSQKPRFRDVQDNSGYIGNGKWKNFSPSIFDRIPNDKNLGFENKPNVPPKIPQGLSEREYFVLEKEKYLKDINGRRS</sequence>
<organism evidence="1 2">
    <name type="scientific">[Candida] jaroonii</name>
    <dbReference type="NCBI Taxonomy" id="467808"/>
    <lineage>
        <taxon>Eukaryota</taxon>
        <taxon>Fungi</taxon>
        <taxon>Dikarya</taxon>
        <taxon>Ascomycota</taxon>
        <taxon>Saccharomycotina</taxon>
        <taxon>Pichiomycetes</taxon>
        <taxon>Debaryomycetaceae</taxon>
        <taxon>Yamadazyma</taxon>
    </lineage>
</organism>
<accession>A0ACA9Y6G9</accession>
<gene>
    <name evidence="1" type="ORF">CLIB1444_04S02454</name>
</gene>
<evidence type="ECO:0000313" key="1">
    <source>
        <dbReference type="EMBL" id="CAH6720543.1"/>
    </source>
</evidence>
<dbReference type="EMBL" id="CALSDN010000004">
    <property type="protein sequence ID" value="CAH6720543.1"/>
    <property type="molecule type" value="Genomic_DNA"/>
</dbReference>
<name>A0ACA9Y6G9_9ASCO</name>
<dbReference type="Proteomes" id="UP001152531">
    <property type="component" value="Unassembled WGS sequence"/>
</dbReference>
<keyword evidence="2" id="KW-1185">Reference proteome</keyword>
<reference evidence="1" key="1">
    <citation type="submission" date="2022-06" db="EMBL/GenBank/DDBJ databases">
        <authorList>
            <person name="Legras J.-L."/>
            <person name="Devillers H."/>
            <person name="Grondin C."/>
        </authorList>
    </citation>
    <scope>NUCLEOTIDE SEQUENCE</scope>
    <source>
        <strain evidence="1">CLIB 1444</strain>
    </source>
</reference>
<evidence type="ECO:0000313" key="2">
    <source>
        <dbReference type="Proteomes" id="UP001152531"/>
    </source>
</evidence>
<protein>
    <submittedName>
        <fullName evidence="1">Uncharacterized protein</fullName>
    </submittedName>
</protein>
<proteinExistence type="predicted"/>
<comment type="caution">
    <text evidence="1">The sequence shown here is derived from an EMBL/GenBank/DDBJ whole genome shotgun (WGS) entry which is preliminary data.</text>
</comment>